<comment type="caution">
    <text evidence="1">The sequence shown here is derived from an EMBL/GenBank/DDBJ whole genome shotgun (WGS) entry which is preliminary data.</text>
</comment>
<accession>A0A4R2JI17</accession>
<keyword evidence="2" id="KW-1185">Reference proteome</keyword>
<dbReference type="RefSeq" id="WP_132123710.1">
    <property type="nucleotide sequence ID" value="NZ_SLWS01000010.1"/>
</dbReference>
<dbReference type="AlphaFoldDB" id="A0A4R2JI17"/>
<sequence>MGRIDHQSDQESVASSAPVLRPAEPGFLAAGNQAIGRLLGMAGEVGQGLLGQELRGSVGAGGVNLPGDVLVVSRLLGMPADLNAAIVRFQQEELGWPQPDGRVDPGGKTFHALQHHQAPAPVPAAPTAPAAPVAPGSIEAELAALEALQQKALKAGQQFEEGGPARGELVARIGQVRVAVEAVPEAARKAEYFHRLNAIAPFYTQAANQNIIGRAVATTCNLTTVAMGLEMLGKSAADYQGNWETMHAVETWANKDLKNAGIDFEHSRLADFMELVAVIECLGNVPNPTDEAINAARMKALGTGGATGWVASGTEPLKALYARFGVKTQVVTSPNSDALRALGKEKFAGVWGTIDARQKAERKGKSTDEDVVAAGHTMAGADADEAKIHMEGYKHWAMTTFGPFLDAGRPVSVGQYNHWMRLQAITDDFVIVDDPGGGSRVNRRTAWEEARAEGLFWQSVVATG</sequence>
<dbReference type="Proteomes" id="UP000295680">
    <property type="component" value="Unassembled WGS sequence"/>
</dbReference>
<reference evidence="1 2" key="1">
    <citation type="submission" date="2019-03" db="EMBL/GenBank/DDBJ databases">
        <title>Genomic Encyclopedia of Type Strains, Phase IV (KMG-IV): sequencing the most valuable type-strain genomes for metagenomic binning, comparative biology and taxonomic classification.</title>
        <authorList>
            <person name="Goeker M."/>
        </authorList>
    </citation>
    <scope>NUCLEOTIDE SEQUENCE [LARGE SCALE GENOMIC DNA]</scope>
    <source>
        <strain evidence="1 2">DSM 45934</strain>
    </source>
</reference>
<protein>
    <submittedName>
        <fullName evidence="1">Uncharacterized protein</fullName>
    </submittedName>
</protein>
<evidence type="ECO:0000313" key="2">
    <source>
        <dbReference type="Proteomes" id="UP000295680"/>
    </source>
</evidence>
<dbReference type="EMBL" id="SLWS01000010">
    <property type="protein sequence ID" value="TCO53765.1"/>
    <property type="molecule type" value="Genomic_DNA"/>
</dbReference>
<evidence type="ECO:0000313" key="1">
    <source>
        <dbReference type="EMBL" id="TCO53765.1"/>
    </source>
</evidence>
<dbReference type="OrthoDB" id="8093300at2"/>
<proteinExistence type="predicted"/>
<gene>
    <name evidence="1" type="ORF">EV192_110357</name>
</gene>
<organism evidence="1 2">
    <name type="scientific">Actinocrispum wychmicini</name>
    <dbReference type="NCBI Taxonomy" id="1213861"/>
    <lineage>
        <taxon>Bacteria</taxon>
        <taxon>Bacillati</taxon>
        <taxon>Actinomycetota</taxon>
        <taxon>Actinomycetes</taxon>
        <taxon>Pseudonocardiales</taxon>
        <taxon>Pseudonocardiaceae</taxon>
        <taxon>Actinocrispum</taxon>
    </lineage>
</organism>
<name>A0A4R2JI17_9PSEU</name>